<proteinExistence type="predicted"/>
<dbReference type="AlphaFoldDB" id="A0A0F9U9A1"/>
<protein>
    <submittedName>
        <fullName evidence="1">Uncharacterized protein</fullName>
    </submittedName>
</protein>
<organism evidence="1">
    <name type="scientific">marine sediment metagenome</name>
    <dbReference type="NCBI Taxonomy" id="412755"/>
    <lineage>
        <taxon>unclassified sequences</taxon>
        <taxon>metagenomes</taxon>
        <taxon>ecological metagenomes</taxon>
    </lineage>
</organism>
<comment type="caution">
    <text evidence="1">The sequence shown here is derived from an EMBL/GenBank/DDBJ whole genome shotgun (WGS) entry which is preliminary data.</text>
</comment>
<sequence length="54" mass="6201">MSEMLFAEIEGSHVDIHDVYGYVRFTCETEEIAKAIGELIEKNALEMDVCLYDE</sequence>
<evidence type="ECO:0000313" key="1">
    <source>
        <dbReference type="EMBL" id="KKN89765.1"/>
    </source>
</evidence>
<reference evidence="1" key="1">
    <citation type="journal article" date="2015" name="Nature">
        <title>Complex archaea that bridge the gap between prokaryotes and eukaryotes.</title>
        <authorList>
            <person name="Spang A."/>
            <person name="Saw J.H."/>
            <person name="Jorgensen S.L."/>
            <person name="Zaremba-Niedzwiedzka K."/>
            <person name="Martijn J."/>
            <person name="Lind A.E."/>
            <person name="van Eijk R."/>
            <person name="Schleper C."/>
            <person name="Guy L."/>
            <person name="Ettema T.J."/>
        </authorList>
    </citation>
    <scope>NUCLEOTIDE SEQUENCE</scope>
</reference>
<dbReference type="EMBL" id="LAZR01000116">
    <property type="protein sequence ID" value="KKN89765.1"/>
    <property type="molecule type" value="Genomic_DNA"/>
</dbReference>
<gene>
    <name evidence="1" type="ORF">LCGC14_0236110</name>
</gene>
<name>A0A0F9U9A1_9ZZZZ</name>
<accession>A0A0F9U9A1</accession>